<evidence type="ECO:0000259" key="3">
    <source>
        <dbReference type="Pfam" id="PF07282"/>
    </source>
</evidence>
<dbReference type="Pfam" id="PF07282">
    <property type="entry name" value="Cas12f1-like_TNB"/>
    <property type="match status" value="1"/>
</dbReference>
<evidence type="ECO:0000256" key="2">
    <source>
        <dbReference type="SAM" id="MobiDB-lite"/>
    </source>
</evidence>
<dbReference type="GO" id="GO:0003677">
    <property type="term" value="F:DNA binding"/>
    <property type="evidence" value="ECO:0007669"/>
    <property type="project" value="UniProtKB-KW"/>
</dbReference>
<evidence type="ECO:0000256" key="1">
    <source>
        <dbReference type="ARBA" id="ARBA00023125"/>
    </source>
</evidence>
<gene>
    <name evidence="4" type="ORF">BG006_000014</name>
</gene>
<comment type="caution">
    <text evidence="4">The sequence shown here is derived from an EMBL/GenBank/DDBJ whole genome shotgun (WGS) entry which is preliminary data.</text>
</comment>
<dbReference type="EMBL" id="JAAAUY010000001">
    <property type="protein sequence ID" value="KAF9338415.1"/>
    <property type="molecule type" value="Genomic_DNA"/>
</dbReference>
<dbReference type="Proteomes" id="UP000696485">
    <property type="component" value="Unassembled WGS sequence"/>
</dbReference>
<dbReference type="InterPro" id="IPR010095">
    <property type="entry name" value="Cas12f1-like_TNB"/>
</dbReference>
<evidence type="ECO:0000313" key="5">
    <source>
        <dbReference type="Proteomes" id="UP000696485"/>
    </source>
</evidence>
<keyword evidence="5" id="KW-1185">Reference proteome</keyword>
<evidence type="ECO:0000313" key="4">
    <source>
        <dbReference type="EMBL" id="KAF9338415.1"/>
    </source>
</evidence>
<keyword evidence="1" id="KW-0238">DNA-binding</keyword>
<reference evidence="4" key="1">
    <citation type="journal article" date="2020" name="Fungal Divers.">
        <title>Resolving the Mortierellaceae phylogeny through synthesis of multi-gene phylogenetics and phylogenomics.</title>
        <authorList>
            <person name="Vandepol N."/>
            <person name="Liber J."/>
            <person name="Desiro A."/>
            <person name="Na H."/>
            <person name="Kennedy M."/>
            <person name="Barry K."/>
            <person name="Grigoriev I.V."/>
            <person name="Miller A.N."/>
            <person name="O'Donnell K."/>
            <person name="Stajich J.E."/>
            <person name="Bonito G."/>
        </authorList>
    </citation>
    <scope>NUCLEOTIDE SEQUENCE</scope>
    <source>
        <strain evidence="4">NVP1</strain>
    </source>
</reference>
<name>A0A9P5VR95_9FUNG</name>
<accession>A0A9P5VR95</accession>
<organism evidence="4 5">
    <name type="scientific">Podila minutissima</name>
    <dbReference type="NCBI Taxonomy" id="64525"/>
    <lineage>
        <taxon>Eukaryota</taxon>
        <taxon>Fungi</taxon>
        <taxon>Fungi incertae sedis</taxon>
        <taxon>Mucoromycota</taxon>
        <taxon>Mortierellomycotina</taxon>
        <taxon>Mortierellomycetes</taxon>
        <taxon>Mortierellales</taxon>
        <taxon>Mortierellaceae</taxon>
        <taxon>Podila</taxon>
    </lineage>
</organism>
<dbReference type="AlphaFoldDB" id="A0A9P5VR95"/>
<protein>
    <recommendedName>
        <fullName evidence="3">Cas12f1-like TNB domain-containing protein</fullName>
    </recommendedName>
</protein>
<feature type="domain" description="Cas12f1-like TNB" evidence="3">
    <location>
        <begin position="193"/>
        <end position="245"/>
    </location>
</feature>
<proteinExistence type="predicted"/>
<feature type="region of interest" description="Disordered" evidence="2">
    <location>
        <begin position="1"/>
        <end position="30"/>
    </location>
</feature>
<sequence length="272" mass="29236">MKYESAGQPAVLKLRQAQPPPQSTYARETRAPIPKVEDLYSGGKTIDTVFPTYDKNKDVIIVGLDPGERVTVAACGIGINPDLVSQNLEEAPTPVSNLVVKRSALYQPILRHRLAMEALKTPFDLPVTLPQGAPPIAASSVVYPLVTSVLCHKAEKKPAVLFVYGSATFSTGTSLASLHTSFKSYFFKGVTALGYNVMSVDEFKTSSVCPTCDSEADKPTMRSCYCLGQGCGRYIHRDILGAHNIARVGHGYVTCTGRPTCLSRSSTGSSTE</sequence>